<dbReference type="Proteomes" id="UP000008718">
    <property type="component" value="Chromosome"/>
</dbReference>
<evidence type="ECO:0000256" key="1">
    <source>
        <dbReference type="PROSITE-ProRule" id="PRU00169"/>
    </source>
</evidence>
<name>E4T820_PALPW</name>
<dbReference type="AlphaFoldDB" id="E4T820"/>
<dbReference type="InterPro" id="IPR011006">
    <property type="entry name" value="CheY-like_superfamily"/>
</dbReference>
<feature type="domain" description="Response regulatory" evidence="2">
    <location>
        <begin position="2"/>
        <end position="115"/>
    </location>
</feature>
<evidence type="ECO:0000259" key="2">
    <source>
        <dbReference type="PROSITE" id="PS50110"/>
    </source>
</evidence>
<dbReference type="KEGG" id="ppn:Palpr_2734"/>
<dbReference type="PROSITE" id="PS50930">
    <property type="entry name" value="HTH_LYTTR"/>
    <property type="match status" value="1"/>
</dbReference>
<dbReference type="FunFam" id="3.40.50.2300:FF:000361">
    <property type="entry name" value="Two-component system response regulator"/>
    <property type="match status" value="1"/>
</dbReference>
<protein>
    <submittedName>
        <fullName evidence="4">Two component transcriptional regulator, LytTR family</fullName>
    </submittedName>
</protein>
<gene>
    <name evidence="4" type="ordered locus">Palpr_2734</name>
</gene>
<dbReference type="InterPro" id="IPR007492">
    <property type="entry name" value="LytTR_DNA-bd_dom"/>
</dbReference>
<evidence type="ECO:0000313" key="5">
    <source>
        <dbReference type="Proteomes" id="UP000008718"/>
    </source>
</evidence>
<dbReference type="GO" id="GO:0003677">
    <property type="term" value="F:DNA binding"/>
    <property type="evidence" value="ECO:0007669"/>
    <property type="project" value="InterPro"/>
</dbReference>
<reference evidence="4 5" key="2">
    <citation type="journal article" date="2011" name="Stand. Genomic Sci.">
        <title>Complete genome sequence of Paludibacter propionicigenes type strain (WB4).</title>
        <authorList>
            <person name="Gronow S."/>
            <person name="Munk C."/>
            <person name="Lapidus A."/>
            <person name="Nolan M."/>
            <person name="Lucas S."/>
            <person name="Hammon N."/>
            <person name="Deshpande S."/>
            <person name="Cheng J.F."/>
            <person name="Tapia R."/>
            <person name="Han C."/>
            <person name="Goodwin L."/>
            <person name="Pitluck S."/>
            <person name="Liolios K."/>
            <person name="Ivanova N."/>
            <person name="Mavromatis K."/>
            <person name="Mikhailova N."/>
            <person name="Pati A."/>
            <person name="Chen A."/>
            <person name="Palaniappan K."/>
            <person name="Land M."/>
            <person name="Hauser L."/>
            <person name="Chang Y.J."/>
            <person name="Jeffries C.D."/>
            <person name="Brambilla E."/>
            <person name="Rohde M."/>
            <person name="Goker M."/>
            <person name="Detter J.C."/>
            <person name="Woyke T."/>
            <person name="Bristow J."/>
            <person name="Eisen J.A."/>
            <person name="Markowitz V."/>
            <person name="Hugenholtz P."/>
            <person name="Kyrpides N.C."/>
            <person name="Klenk H.P."/>
        </authorList>
    </citation>
    <scope>NUCLEOTIDE SEQUENCE [LARGE SCALE GENOMIC DNA]</scope>
    <source>
        <strain evidence="5">DSM 17365 / JCM 13257 / WB4</strain>
    </source>
</reference>
<dbReference type="STRING" id="694427.Palpr_2734"/>
<dbReference type="eggNOG" id="COG3279">
    <property type="taxonomic scope" value="Bacteria"/>
</dbReference>
<evidence type="ECO:0000313" key="4">
    <source>
        <dbReference type="EMBL" id="ADQ80864.1"/>
    </source>
</evidence>
<feature type="modified residue" description="4-aspartylphosphate" evidence="1">
    <location>
        <position position="55"/>
    </location>
</feature>
<dbReference type="SMART" id="SM00850">
    <property type="entry name" value="LytTR"/>
    <property type="match status" value="1"/>
</dbReference>
<proteinExistence type="predicted"/>
<dbReference type="Pfam" id="PF04397">
    <property type="entry name" value="LytTR"/>
    <property type="match status" value="1"/>
</dbReference>
<dbReference type="PROSITE" id="PS50110">
    <property type="entry name" value="RESPONSE_REGULATORY"/>
    <property type="match status" value="1"/>
</dbReference>
<dbReference type="Pfam" id="PF00072">
    <property type="entry name" value="Response_reg"/>
    <property type="match status" value="1"/>
</dbReference>
<dbReference type="GO" id="GO:0000156">
    <property type="term" value="F:phosphorelay response regulator activity"/>
    <property type="evidence" value="ECO:0007669"/>
    <property type="project" value="InterPro"/>
</dbReference>
<sequence length="253" mass="29452">MRTIIIEDEEFAARRLENLLYACDSNIQVVAKLQSVKESVIWLTQNEHPDLIFLDIQLEDDLSFAIFEQVEVKSKIIFTTAFDEYAIKAFKLNSIDYLLKPINQDELCKAVEKYLNWNKEGNMIINPIDLRKILSDNKPAFRERFMVTVGDKLKSISVSDIAYFFSTSGITFVVMQSKSQYSVDYSLDNLREMLNPKEFFRINRQYFVGLKAIDKVVLYPKSRLKVVLNPPADTDLFVSIEKVPEFKQWMDGE</sequence>
<dbReference type="Gene3D" id="2.40.50.1020">
    <property type="entry name" value="LytTr DNA-binding domain"/>
    <property type="match status" value="1"/>
</dbReference>
<keyword evidence="5" id="KW-1185">Reference proteome</keyword>
<dbReference type="RefSeq" id="WP_013446233.1">
    <property type="nucleotide sequence ID" value="NC_014734.1"/>
</dbReference>
<dbReference type="HOGENOM" id="CLU_000445_14_1_10"/>
<feature type="domain" description="HTH LytTR-type" evidence="3">
    <location>
        <begin position="145"/>
        <end position="252"/>
    </location>
</feature>
<dbReference type="PANTHER" id="PTHR37299">
    <property type="entry name" value="TRANSCRIPTIONAL REGULATOR-RELATED"/>
    <property type="match status" value="1"/>
</dbReference>
<dbReference type="SMART" id="SM00448">
    <property type="entry name" value="REC"/>
    <property type="match status" value="1"/>
</dbReference>
<keyword evidence="1" id="KW-0597">Phosphoprotein</keyword>
<accession>E4T820</accession>
<evidence type="ECO:0000259" key="3">
    <source>
        <dbReference type="PROSITE" id="PS50930"/>
    </source>
</evidence>
<dbReference type="InterPro" id="IPR046947">
    <property type="entry name" value="LytR-like"/>
</dbReference>
<dbReference type="Gene3D" id="3.40.50.2300">
    <property type="match status" value="1"/>
</dbReference>
<organism evidence="4 5">
    <name type="scientific">Paludibacter propionicigenes (strain DSM 17365 / JCM 13257 / WB4)</name>
    <dbReference type="NCBI Taxonomy" id="694427"/>
    <lineage>
        <taxon>Bacteria</taxon>
        <taxon>Pseudomonadati</taxon>
        <taxon>Bacteroidota</taxon>
        <taxon>Bacteroidia</taxon>
        <taxon>Bacteroidales</taxon>
        <taxon>Paludibacteraceae</taxon>
        <taxon>Paludibacter</taxon>
    </lineage>
</organism>
<dbReference type="InterPro" id="IPR001789">
    <property type="entry name" value="Sig_transdc_resp-reg_receiver"/>
</dbReference>
<dbReference type="OrthoDB" id="1490554at2"/>
<dbReference type="PANTHER" id="PTHR37299:SF1">
    <property type="entry name" value="STAGE 0 SPORULATION PROTEIN A HOMOLOG"/>
    <property type="match status" value="1"/>
</dbReference>
<reference key="1">
    <citation type="submission" date="2010-11" db="EMBL/GenBank/DDBJ databases">
        <title>The complete genome of Paludibacter propionicigenes DSM 17365.</title>
        <authorList>
            <consortium name="US DOE Joint Genome Institute (JGI-PGF)"/>
            <person name="Lucas S."/>
            <person name="Copeland A."/>
            <person name="Lapidus A."/>
            <person name="Bruce D."/>
            <person name="Goodwin L."/>
            <person name="Pitluck S."/>
            <person name="Kyrpides N."/>
            <person name="Mavromatis K."/>
            <person name="Ivanova N."/>
            <person name="Munk A.C."/>
            <person name="Brettin T."/>
            <person name="Detter J.C."/>
            <person name="Han C."/>
            <person name="Tapia R."/>
            <person name="Land M."/>
            <person name="Hauser L."/>
            <person name="Markowitz V."/>
            <person name="Cheng J.-F."/>
            <person name="Hugenholtz P."/>
            <person name="Woyke T."/>
            <person name="Wu D."/>
            <person name="Gronow S."/>
            <person name="Wellnitz S."/>
            <person name="Brambilla E."/>
            <person name="Klenk H.-P."/>
            <person name="Eisen J.A."/>
        </authorList>
    </citation>
    <scope>NUCLEOTIDE SEQUENCE</scope>
    <source>
        <strain>WB4</strain>
    </source>
</reference>
<dbReference type="EMBL" id="CP002345">
    <property type="protein sequence ID" value="ADQ80864.1"/>
    <property type="molecule type" value="Genomic_DNA"/>
</dbReference>
<dbReference type="SUPFAM" id="SSF52172">
    <property type="entry name" value="CheY-like"/>
    <property type="match status" value="1"/>
</dbReference>